<keyword evidence="3" id="KW-1185">Reference proteome</keyword>
<dbReference type="GO" id="GO:0006629">
    <property type="term" value="P:lipid metabolic process"/>
    <property type="evidence" value="ECO:0007669"/>
    <property type="project" value="InterPro"/>
</dbReference>
<dbReference type="PANTHER" id="PTHR13593:SF140">
    <property type="entry name" value="PLC-LIKE PHOSPHODIESTERASE"/>
    <property type="match status" value="1"/>
</dbReference>
<gene>
    <name evidence="2" type="ORF">B0H16DRAFT_1717925</name>
</gene>
<dbReference type="InterPro" id="IPR051057">
    <property type="entry name" value="PI-PLC_domain"/>
</dbReference>
<dbReference type="EMBL" id="JARKIB010000027">
    <property type="protein sequence ID" value="KAJ7764694.1"/>
    <property type="molecule type" value="Genomic_DNA"/>
</dbReference>
<dbReference type="Gene3D" id="3.20.20.190">
    <property type="entry name" value="Phosphatidylinositol (PI) phosphodiesterase"/>
    <property type="match status" value="1"/>
</dbReference>
<dbReference type="GO" id="GO:0008081">
    <property type="term" value="F:phosphoric diester hydrolase activity"/>
    <property type="evidence" value="ECO:0007669"/>
    <property type="project" value="InterPro"/>
</dbReference>
<evidence type="ECO:0000256" key="1">
    <source>
        <dbReference type="SAM" id="SignalP"/>
    </source>
</evidence>
<evidence type="ECO:0000313" key="3">
    <source>
        <dbReference type="Proteomes" id="UP001215598"/>
    </source>
</evidence>
<feature type="chain" id="PRO_5042178699" evidence="1">
    <location>
        <begin position="20"/>
        <end position="338"/>
    </location>
</feature>
<dbReference type="SUPFAM" id="SSF51695">
    <property type="entry name" value="PLC-like phosphodiesterases"/>
    <property type="match status" value="1"/>
</dbReference>
<proteinExistence type="predicted"/>
<keyword evidence="1" id="KW-0732">Signal</keyword>
<name>A0AAD7JHP0_9AGAR</name>
<sequence>MFSRSAWTTLLSATTLALAATIPVKRATVCNGHAELCNRSYGNITYVGSHDSAFFSQDPLALARDQEAQSHVNNGVLHFCHTSCSLFDGGPVVDYLKTVKTFMDANPNEVLTFIFTNPEGQSPTTVWKPLFDEAGLTNLSYVPPSIPVKQSDWPTLGSMIDSGKRLVVFMDAGADGADAVDFIMPEFQMVWEAPFSSTDPTFPCRVDRVAGPLANEDHMFMINHNLNKNIISLGSTDVLVSDPVDAPTTNGVTSILADANGCAPLGGNRAPNFVLLDYVNIGDGFTVAAQLNGLPPPAPAPAPAPTDAAGAVASVAASAGNAIESGISSLGNAIKGLF</sequence>
<dbReference type="Proteomes" id="UP001215598">
    <property type="component" value="Unassembled WGS sequence"/>
</dbReference>
<evidence type="ECO:0000313" key="2">
    <source>
        <dbReference type="EMBL" id="KAJ7764694.1"/>
    </source>
</evidence>
<organism evidence="2 3">
    <name type="scientific">Mycena metata</name>
    <dbReference type="NCBI Taxonomy" id="1033252"/>
    <lineage>
        <taxon>Eukaryota</taxon>
        <taxon>Fungi</taxon>
        <taxon>Dikarya</taxon>
        <taxon>Basidiomycota</taxon>
        <taxon>Agaricomycotina</taxon>
        <taxon>Agaricomycetes</taxon>
        <taxon>Agaricomycetidae</taxon>
        <taxon>Agaricales</taxon>
        <taxon>Marasmiineae</taxon>
        <taxon>Mycenaceae</taxon>
        <taxon>Mycena</taxon>
    </lineage>
</organism>
<dbReference type="Pfam" id="PF26146">
    <property type="entry name" value="PI-PLC_X"/>
    <property type="match status" value="1"/>
</dbReference>
<dbReference type="PANTHER" id="PTHR13593">
    <property type="match status" value="1"/>
</dbReference>
<reference evidence="2" key="1">
    <citation type="submission" date="2023-03" db="EMBL/GenBank/DDBJ databases">
        <title>Massive genome expansion in bonnet fungi (Mycena s.s.) driven by repeated elements and novel gene families across ecological guilds.</title>
        <authorList>
            <consortium name="Lawrence Berkeley National Laboratory"/>
            <person name="Harder C.B."/>
            <person name="Miyauchi S."/>
            <person name="Viragh M."/>
            <person name="Kuo A."/>
            <person name="Thoen E."/>
            <person name="Andreopoulos B."/>
            <person name="Lu D."/>
            <person name="Skrede I."/>
            <person name="Drula E."/>
            <person name="Henrissat B."/>
            <person name="Morin E."/>
            <person name="Kohler A."/>
            <person name="Barry K."/>
            <person name="LaButti K."/>
            <person name="Morin E."/>
            <person name="Salamov A."/>
            <person name="Lipzen A."/>
            <person name="Mereny Z."/>
            <person name="Hegedus B."/>
            <person name="Baldrian P."/>
            <person name="Stursova M."/>
            <person name="Weitz H."/>
            <person name="Taylor A."/>
            <person name="Grigoriev I.V."/>
            <person name="Nagy L.G."/>
            <person name="Martin F."/>
            <person name="Kauserud H."/>
        </authorList>
    </citation>
    <scope>NUCLEOTIDE SEQUENCE</scope>
    <source>
        <strain evidence="2">CBHHK182m</strain>
    </source>
</reference>
<accession>A0AAD7JHP0</accession>
<protein>
    <submittedName>
        <fullName evidence="2">PLC-like phosphodiesterase</fullName>
    </submittedName>
</protein>
<dbReference type="InterPro" id="IPR017946">
    <property type="entry name" value="PLC-like_Pdiesterase_TIM-brl"/>
</dbReference>
<feature type="signal peptide" evidence="1">
    <location>
        <begin position="1"/>
        <end position="19"/>
    </location>
</feature>
<comment type="caution">
    <text evidence="2">The sequence shown here is derived from an EMBL/GenBank/DDBJ whole genome shotgun (WGS) entry which is preliminary data.</text>
</comment>
<dbReference type="AlphaFoldDB" id="A0AAD7JHP0"/>